<dbReference type="Proteomes" id="UP000199110">
    <property type="component" value="Unassembled WGS sequence"/>
</dbReference>
<keyword evidence="3" id="KW-1185">Reference proteome</keyword>
<accession>A0A1I3MWI7</accession>
<name>A0A1I3MWI7_9RHOB</name>
<feature type="chain" id="PRO_5011612637" evidence="1">
    <location>
        <begin position="20"/>
        <end position="168"/>
    </location>
</feature>
<gene>
    <name evidence="2" type="ORF">SAMN04488095_1980</name>
</gene>
<evidence type="ECO:0000313" key="2">
    <source>
        <dbReference type="EMBL" id="SFJ01368.1"/>
    </source>
</evidence>
<dbReference type="STRING" id="390807.SAMN04488095_1980"/>
<evidence type="ECO:0000313" key="3">
    <source>
        <dbReference type="Proteomes" id="UP000199110"/>
    </source>
</evidence>
<keyword evidence="1" id="KW-0732">Signal</keyword>
<feature type="signal peptide" evidence="1">
    <location>
        <begin position="1"/>
        <end position="19"/>
    </location>
</feature>
<proteinExistence type="predicted"/>
<sequence length="168" mass="18655">MRAAIIAIAAILAASEVLACNPGEDVFMSCTIATNGKYLEVCHDAETVFYRFGPANRPAELALSVPITEVDYVPWPGVGRSIAEGIDFRNGNHVYKVYAGFDRMYDDEPEDLERSFGGVRIARDDLPLGEMICDPPTVDFGWSPPLWDAMIAAGLEWNDREQTWRPAR</sequence>
<dbReference type="OrthoDB" id="7426224at2"/>
<dbReference type="EMBL" id="FORA01000002">
    <property type="protein sequence ID" value="SFJ01368.1"/>
    <property type="molecule type" value="Genomic_DNA"/>
</dbReference>
<evidence type="ECO:0000256" key="1">
    <source>
        <dbReference type="SAM" id="SignalP"/>
    </source>
</evidence>
<organism evidence="2 3">
    <name type="scientific">Jannaschia pohangensis</name>
    <dbReference type="NCBI Taxonomy" id="390807"/>
    <lineage>
        <taxon>Bacteria</taxon>
        <taxon>Pseudomonadati</taxon>
        <taxon>Pseudomonadota</taxon>
        <taxon>Alphaproteobacteria</taxon>
        <taxon>Rhodobacterales</taxon>
        <taxon>Roseobacteraceae</taxon>
        <taxon>Jannaschia</taxon>
    </lineage>
</organism>
<dbReference type="AlphaFoldDB" id="A0A1I3MWI7"/>
<protein>
    <submittedName>
        <fullName evidence="2">Uncharacterized protein</fullName>
    </submittedName>
</protein>
<reference evidence="2 3" key="1">
    <citation type="submission" date="2016-10" db="EMBL/GenBank/DDBJ databases">
        <authorList>
            <person name="de Groot N.N."/>
        </authorList>
    </citation>
    <scope>NUCLEOTIDE SEQUENCE [LARGE SCALE GENOMIC DNA]</scope>
    <source>
        <strain evidence="2 3">DSM 19073</strain>
    </source>
</reference>